<protein>
    <submittedName>
        <fullName evidence="2">Uncharacterized protein</fullName>
    </submittedName>
</protein>
<feature type="compositionally biased region" description="Basic and acidic residues" evidence="1">
    <location>
        <begin position="1"/>
        <end position="25"/>
    </location>
</feature>
<name>A0A812MW67_9DINO</name>
<evidence type="ECO:0000256" key="1">
    <source>
        <dbReference type="SAM" id="MobiDB-lite"/>
    </source>
</evidence>
<evidence type="ECO:0000313" key="2">
    <source>
        <dbReference type="EMBL" id="CAE7269256.1"/>
    </source>
</evidence>
<organism evidence="2 3">
    <name type="scientific">Symbiodinium natans</name>
    <dbReference type="NCBI Taxonomy" id="878477"/>
    <lineage>
        <taxon>Eukaryota</taxon>
        <taxon>Sar</taxon>
        <taxon>Alveolata</taxon>
        <taxon>Dinophyceae</taxon>
        <taxon>Suessiales</taxon>
        <taxon>Symbiodiniaceae</taxon>
        <taxon>Symbiodinium</taxon>
    </lineage>
</organism>
<evidence type="ECO:0000313" key="3">
    <source>
        <dbReference type="Proteomes" id="UP000604046"/>
    </source>
</evidence>
<feature type="region of interest" description="Disordered" evidence="1">
    <location>
        <begin position="1"/>
        <end position="38"/>
    </location>
</feature>
<dbReference type="AlphaFoldDB" id="A0A812MW67"/>
<keyword evidence="3" id="KW-1185">Reference proteome</keyword>
<dbReference type="EMBL" id="CAJNDS010001646">
    <property type="protein sequence ID" value="CAE7269256.1"/>
    <property type="molecule type" value="Genomic_DNA"/>
</dbReference>
<accession>A0A812MW67</accession>
<comment type="caution">
    <text evidence="2">The sequence shown here is derived from an EMBL/GenBank/DDBJ whole genome shotgun (WGS) entry which is preliminary data.</text>
</comment>
<sequence length="208" mass="23489">MVDEAAHPPQEEHFDPECGHGHENDAESVSSVDSDEERMDETLCLRAKEDPYAHYEVYDPDLDDYDPCSAPLLAAAFSTEEMRRKQIAALRRRIVRGGADVITDRLGGSCMSCMLDTRDTPMQIRCCRTITKLSSRKWKMRWLTWMSVLQAGRLMQHRVHQLRVISGLTLPTMPNPPRCRIPSEASLSTASGSSTDSWASMFTCEYCA</sequence>
<proteinExistence type="predicted"/>
<dbReference type="Proteomes" id="UP000604046">
    <property type="component" value="Unassembled WGS sequence"/>
</dbReference>
<gene>
    <name evidence="2" type="ORF">SNAT2548_LOCUS14282</name>
</gene>
<reference evidence="2" key="1">
    <citation type="submission" date="2021-02" db="EMBL/GenBank/DDBJ databases">
        <authorList>
            <person name="Dougan E. K."/>
            <person name="Rhodes N."/>
            <person name="Thang M."/>
            <person name="Chan C."/>
        </authorList>
    </citation>
    <scope>NUCLEOTIDE SEQUENCE</scope>
</reference>